<accession>A0ACC5R182</accession>
<comment type="caution">
    <text evidence="1">The sequence shown here is derived from an EMBL/GenBank/DDBJ whole genome shotgun (WGS) entry which is preliminary data.</text>
</comment>
<evidence type="ECO:0000313" key="2">
    <source>
        <dbReference type="Proteomes" id="UP000616151"/>
    </source>
</evidence>
<sequence>MRSPFFRWLLLPLLALVILTTGAFLYAPYLPTLLAEGFPKPEWPARGTFAELPGIAGADDLGEPEQTRLSPALAKLMADSRGKALLVYQGGKLKIEYYAPGFSRDTRFNSYSLVKSLVGVLTLSAITRGELPALDTPLPKLGLAPRELLDMKSGIVFETDEMKHASGQPEKDLEATISNPFGPMARLHVSGLKDFEPALHIDPTKRGLFSYQNVNTALLGALLGAPDQRLSREIWQPAGAQGATWRRYGPDLDISAYCCLYAKARDWVHAARYVMNNGTPSQPLLSAEFHQAFLGRDLTDDQVRQGLYRLHAWHNILDRPGEALQGQFTYFMGNGGQAVYLMPEKDLIVVRFGAEPQLLHSTLYEAWKQISGR</sequence>
<keyword evidence="1" id="KW-0378">Hydrolase</keyword>
<dbReference type="Proteomes" id="UP000616151">
    <property type="component" value="Unassembled WGS sequence"/>
</dbReference>
<gene>
    <name evidence="1" type="ORF">JHL16_08365</name>
</gene>
<reference evidence="1" key="1">
    <citation type="submission" date="2021-01" db="EMBL/GenBank/DDBJ databases">
        <authorList>
            <person name="Sun Q."/>
        </authorList>
    </citation>
    <scope>NUCLEOTIDE SEQUENCE</scope>
    <source>
        <strain evidence="1">YIM B02566</strain>
    </source>
</reference>
<protein>
    <submittedName>
        <fullName evidence="1">Serine hydrolase</fullName>
    </submittedName>
</protein>
<organism evidence="1 2">
    <name type="scientific">Taklimakanibacter albus</name>
    <dbReference type="NCBI Taxonomy" id="2800327"/>
    <lineage>
        <taxon>Bacteria</taxon>
        <taxon>Pseudomonadati</taxon>
        <taxon>Pseudomonadota</taxon>
        <taxon>Alphaproteobacteria</taxon>
        <taxon>Hyphomicrobiales</taxon>
        <taxon>Aestuariivirgaceae</taxon>
        <taxon>Taklimakanibacter</taxon>
    </lineage>
</organism>
<keyword evidence="2" id="KW-1185">Reference proteome</keyword>
<proteinExistence type="predicted"/>
<evidence type="ECO:0000313" key="1">
    <source>
        <dbReference type="EMBL" id="MBK1866362.1"/>
    </source>
</evidence>
<dbReference type="EMBL" id="JAENHL010000006">
    <property type="protein sequence ID" value="MBK1866362.1"/>
    <property type="molecule type" value="Genomic_DNA"/>
</dbReference>
<name>A0ACC5R182_9HYPH</name>